<dbReference type="Gene3D" id="3.40.30.10">
    <property type="entry name" value="Glutaredoxin"/>
    <property type="match status" value="1"/>
</dbReference>
<accession>A0AAV9AZF9</accession>
<evidence type="ECO:0000313" key="5">
    <source>
        <dbReference type="Proteomes" id="UP001179952"/>
    </source>
</evidence>
<dbReference type="GO" id="GO:0034599">
    <property type="term" value="P:cellular response to oxidative stress"/>
    <property type="evidence" value="ECO:0007669"/>
    <property type="project" value="InterPro"/>
</dbReference>
<evidence type="ECO:0000256" key="1">
    <source>
        <dbReference type="ARBA" id="ARBA00022559"/>
    </source>
</evidence>
<dbReference type="Proteomes" id="UP001179952">
    <property type="component" value="Unassembled WGS sequence"/>
</dbReference>
<keyword evidence="2" id="KW-0049">Antioxidant</keyword>
<evidence type="ECO:0000256" key="3">
    <source>
        <dbReference type="ARBA" id="ARBA00023002"/>
    </source>
</evidence>
<dbReference type="GO" id="GO:0005737">
    <property type="term" value="C:cytoplasm"/>
    <property type="evidence" value="ECO:0007669"/>
    <property type="project" value="TreeGrafter"/>
</dbReference>
<dbReference type="InterPro" id="IPR037944">
    <property type="entry name" value="PRX5-like"/>
</dbReference>
<dbReference type="GO" id="GO:0045454">
    <property type="term" value="P:cell redox homeostasis"/>
    <property type="evidence" value="ECO:0007669"/>
    <property type="project" value="TreeGrafter"/>
</dbReference>
<keyword evidence="3" id="KW-0560">Oxidoreductase</keyword>
<dbReference type="EMBL" id="JAUJYN010000006">
    <property type="protein sequence ID" value="KAK1269555.1"/>
    <property type="molecule type" value="Genomic_DNA"/>
</dbReference>
<name>A0AAV9AZF9_ACOGR</name>
<dbReference type="GO" id="GO:0008379">
    <property type="term" value="F:thioredoxin peroxidase activity"/>
    <property type="evidence" value="ECO:0007669"/>
    <property type="project" value="InterPro"/>
</dbReference>
<protein>
    <submittedName>
        <fullName evidence="4">Uncharacterized protein</fullName>
    </submittedName>
</protein>
<keyword evidence="5" id="KW-1185">Reference proteome</keyword>
<evidence type="ECO:0000313" key="4">
    <source>
        <dbReference type="EMBL" id="KAK1269555.1"/>
    </source>
</evidence>
<comment type="caution">
    <text evidence="4">The sequence shown here is derived from an EMBL/GenBank/DDBJ whole genome shotgun (WGS) entry which is preliminary data.</text>
</comment>
<dbReference type="GO" id="GO:0042744">
    <property type="term" value="P:hydrogen peroxide catabolic process"/>
    <property type="evidence" value="ECO:0007669"/>
    <property type="project" value="TreeGrafter"/>
</dbReference>
<dbReference type="PANTHER" id="PTHR10430:SF16">
    <property type="entry name" value="PEROXIREDOXIN-5, MITOCHONDRIAL"/>
    <property type="match status" value="1"/>
</dbReference>
<keyword evidence="1" id="KW-0575">Peroxidase</keyword>
<proteinExistence type="predicted"/>
<reference evidence="4" key="2">
    <citation type="submission" date="2023-06" db="EMBL/GenBank/DDBJ databases">
        <authorList>
            <person name="Ma L."/>
            <person name="Liu K.-W."/>
            <person name="Li Z."/>
            <person name="Hsiao Y.-Y."/>
            <person name="Qi Y."/>
            <person name="Fu T."/>
            <person name="Tang G."/>
            <person name="Zhang D."/>
            <person name="Sun W.-H."/>
            <person name="Liu D.-K."/>
            <person name="Li Y."/>
            <person name="Chen G.-Z."/>
            <person name="Liu X.-D."/>
            <person name="Liao X.-Y."/>
            <person name="Jiang Y.-T."/>
            <person name="Yu X."/>
            <person name="Hao Y."/>
            <person name="Huang J."/>
            <person name="Zhao X.-W."/>
            <person name="Ke S."/>
            <person name="Chen Y.-Y."/>
            <person name="Wu W.-L."/>
            <person name="Hsu J.-L."/>
            <person name="Lin Y.-F."/>
            <person name="Huang M.-D."/>
            <person name="Li C.-Y."/>
            <person name="Huang L."/>
            <person name="Wang Z.-W."/>
            <person name="Zhao X."/>
            <person name="Zhong W.-Y."/>
            <person name="Peng D.-H."/>
            <person name="Ahmad S."/>
            <person name="Lan S."/>
            <person name="Zhang J.-S."/>
            <person name="Tsai W.-C."/>
            <person name="Van De Peer Y."/>
            <person name="Liu Z.-J."/>
        </authorList>
    </citation>
    <scope>NUCLEOTIDE SEQUENCE</scope>
    <source>
        <strain evidence="4">SCP</strain>
        <tissue evidence="4">Leaves</tissue>
    </source>
</reference>
<dbReference type="AlphaFoldDB" id="A0AAV9AZF9"/>
<dbReference type="PANTHER" id="PTHR10430">
    <property type="entry name" value="PEROXIREDOXIN"/>
    <property type="match status" value="1"/>
</dbReference>
<evidence type="ECO:0000256" key="2">
    <source>
        <dbReference type="ARBA" id="ARBA00022862"/>
    </source>
</evidence>
<organism evidence="4 5">
    <name type="scientific">Acorus gramineus</name>
    <name type="common">Dwarf sweet flag</name>
    <dbReference type="NCBI Taxonomy" id="55184"/>
    <lineage>
        <taxon>Eukaryota</taxon>
        <taxon>Viridiplantae</taxon>
        <taxon>Streptophyta</taxon>
        <taxon>Embryophyta</taxon>
        <taxon>Tracheophyta</taxon>
        <taxon>Spermatophyta</taxon>
        <taxon>Magnoliopsida</taxon>
        <taxon>Liliopsida</taxon>
        <taxon>Acoraceae</taxon>
        <taxon>Acorus</taxon>
    </lineage>
</organism>
<reference evidence="4" key="1">
    <citation type="journal article" date="2023" name="Nat. Commun.">
        <title>Diploid and tetraploid genomes of Acorus and the evolution of monocots.</title>
        <authorList>
            <person name="Ma L."/>
            <person name="Liu K.W."/>
            <person name="Li Z."/>
            <person name="Hsiao Y.Y."/>
            <person name="Qi Y."/>
            <person name="Fu T."/>
            <person name="Tang G.D."/>
            <person name="Zhang D."/>
            <person name="Sun W.H."/>
            <person name="Liu D.K."/>
            <person name="Li Y."/>
            <person name="Chen G.Z."/>
            <person name="Liu X.D."/>
            <person name="Liao X.Y."/>
            <person name="Jiang Y.T."/>
            <person name="Yu X."/>
            <person name="Hao Y."/>
            <person name="Huang J."/>
            <person name="Zhao X.W."/>
            <person name="Ke S."/>
            <person name="Chen Y.Y."/>
            <person name="Wu W.L."/>
            <person name="Hsu J.L."/>
            <person name="Lin Y.F."/>
            <person name="Huang M.D."/>
            <person name="Li C.Y."/>
            <person name="Huang L."/>
            <person name="Wang Z.W."/>
            <person name="Zhao X."/>
            <person name="Zhong W.Y."/>
            <person name="Peng D.H."/>
            <person name="Ahmad S."/>
            <person name="Lan S."/>
            <person name="Zhang J.S."/>
            <person name="Tsai W.C."/>
            <person name="Van de Peer Y."/>
            <person name="Liu Z.J."/>
        </authorList>
    </citation>
    <scope>NUCLEOTIDE SEQUENCE</scope>
    <source>
        <strain evidence="4">SCP</strain>
    </source>
</reference>
<sequence length="60" mass="6405">MGSVEIQRTTKRIRGGDPVGLGVRLRRYALLADDGVVKVLNLEEGGAFTMSSAEDMLAAL</sequence>
<gene>
    <name evidence="4" type="ORF">QJS04_geneDACA006718</name>
</gene>